<dbReference type="GO" id="GO:0051301">
    <property type="term" value="P:cell division"/>
    <property type="evidence" value="ECO:0007669"/>
    <property type="project" value="UniProtKB-KW"/>
</dbReference>
<dbReference type="PANTHER" id="PTHR10623">
    <property type="entry name" value="MICROTUBULE-ASSOCIATED PROTEIN RP/EB FAMILY MEMBER"/>
    <property type="match status" value="1"/>
</dbReference>
<dbReference type="STRING" id="289078.A0A2X0KTB2"/>
<evidence type="ECO:0000313" key="14">
    <source>
        <dbReference type="Proteomes" id="UP000249723"/>
    </source>
</evidence>
<dbReference type="PROSITE" id="PS51230">
    <property type="entry name" value="EB1_C"/>
    <property type="match status" value="1"/>
</dbReference>
<dbReference type="GO" id="GO:0035371">
    <property type="term" value="C:microtubule plus-end"/>
    <property type="evidence" value="ECO:0007669"/>
    <property type="project" value="UniProtKB-ARBA"/>
</dbReference>
<dbReference type="InterPro" id="IPR036872">
    <property type="entry name" value="CH_dom_sf"/>
</dbReference>
<feature type="domain" description="EB1 C-terminal" evidence="12">
    <location>
        <begin position="190"/>
        <end position="268"/>
    </location>
</feature>
<dbReference type="InterPro" id="IPR004953">
    <property type="entry name" value="EB1_C"/>
</dbReference>
<evidence type="ECO:0000259" key="11">
    <source>
        <dbReference type="PROSITE" id="PS50021"/>
    </source>
</evidence>
<evidence type="ECO:0000256" key="9">
    <source>
        <dbReference type="PROSITE-ProRule" id="PRU00576"/>
    </source>
</evidence>
<evidence type="ECO:0000256" key="5">
    <source>
        <dbReference type="ARBA" id="ARBA00022701"/>
    </source>
</evidence>
<dbReference type="GO" id="GO:0051233">
    <property type="term" value="C:spindle midzone"/>
    <property type="evidence" value="ECO:0007669"/>
    <property type="project" value="UniProtKB-ARBA"/>
</dbReference>
<evidence type="ECO:0000256" key="3">
    <source>
        <dbReference type="ARBA" id="ARBA00022490"/>
    </source>
</evidence>
<evidence type="ECO:0000256" key="8">
    <source>
        <dbReference type="ARBA" id="ARBA00023306"/>
    </source>
</evidence>
<dbReference type="OrthoDB" id="2119228at2759"/>
<evidence type="ECO:0000256" key="1">
    <source>
        <dbReference type="ARBA" id="ARBA00004245"/>
    </source>
</evidence>
<feature type="compositionally biased region" description="Polar residues" evidence="10">
    <location>
        <begin position="183"/>
        <end position="194"/>
    </location>
</feature>
<comment type="subcellular location">
    <subcellularLocation>
        <location evidence="1">Cytoplasm</location>
        <location evidence="1">Cytoskeleton</location>
    </subcellularLocation>
</comment>
<evidence type="ECO:0000256" key="6">
    <source>
        <dbReference type="ARBA" id="ARBA00022776"/>
    </source>
</evidence>
<reference evidence="14" key="1">
    <citation type="submission" date="2016-10" db="EMBL/GenBank/DDBJ databases">
        <authorList>
            <person name="Jeantristanb JTB J.-T."/>
            <person name="Ricardo R."/>
        </authorList>
    </citation>
    <scope>NUCLEOTIDE SEQUENCE [LARGE SCALE GENOMIC DNA]</scope>
</reference>
<dbReference type="InterPro" id="IPR036133">
    <property type="entry name" value="EB1_C_sf"/>
</dbReference>
<dbReference type="Gene3D" id="1.10.418.10">
    <property type="entry name" value="Calponin-like domain"/>
    <property type="match status" value="1"/>
</dbReference>
<dbReference type="PROSITE" id="PS50021">
    <property type="entry name" value="CH"/>
    <property type="match status" value="1"/>
</dbReference>
<dbReference type="InterPro" id="IPR027328">
    <property type="entry name" value="MAPRE"/>
</dbReference>
<dbReference type="AlphaFoldDB" id="A0A2X0KTB2"/>
<keyword evidence="4" id="KW-0132">Cell division</keyword>
<dbReference type="Proteomes" id="UP000249723">
    <property type="component" value="Unassembled WGS sequence"/>
</dbReference>
<dbReference type="GO" id="GO:0035372">
    <property type="term" value="P:protein localization to microtubule"/>
    <property type="evidence" value="ECO:0007669"/>
    <property type="project" value="UniProtKB-ARBA"/>
</dbReference>
<keyword evidence="6" id="KW-0498">Mitosis</keyword>
<dbReference type="Pfam" id="PF03271">
    <property type="entry name" value="EB1"/>
    <property type="match status" value="1"/>
</dbReference>
<feature type="domain" description="Calponin-homology (CH)" evidence="11">
    <location>
        <begin position="2"/>
        <end position="103"/>
    </location>
</feature>
<dbReference type="InterPro" id="IPR001715">
    <property type="entry name" value="CH_dom"/>
</dbReference>
<dbReference type="GO" id="GO:0072686">
    <property type="term" value="C:mitotic spindle"/>
    <property type="evidence" value="ECO:0007669"/>
    <property type="project" value="UniProtKB-ARBA"/>
</dbReference>
<name>A0A2X0KTB2_9BASI</name>
<protein>
    <submittedName>
        <fullName evidence="13">BZ3500_MvSof-1268-A1-R1_Chr1-3g02170 protein</fullName>
    </submittedName>
</protein>
<keyword evidence="3" id="KW-0963">Cytoplasm</keyword>
<organism evidence="13 14">
    <name type="scientific">Microbotryum saponariae</name>
    <dbReference type="NCBI Taxonomy" id="289078"/>
    <lineage>
        <taxon>Eukaryota</taxon>
        <taxon>Fungi</taxon>
        <taxon>Dikarya</taxon>
        <taxon>Basidiomycota</taxon>
        <taxon>Pucciniomycotina</taxon>
        <taxon>Microbotryomycetes</taxon>
        <taxon>Microbotryales</taxon>
        <taxon>Microbotryaceae</taxon>
        <taxon>Microbotryum</taxon>
    </lineage>
</organism>
<accession>A0A2X0KTB2</accession>
<dbReference type="EMBL" id="FMWP01000014">
    <property type="protein sequence ID" value="SCZ90707.1"/>
    <property type="molecule type" value="Genomic_DNA"/>
</dbReference>
<proteinExistence type="inferred from homology"/>
<keyword evidence="7" id="KW-0206">Cytoskeleton</keyword>
<dbReference type="SUPFAM" id="SSF140612">
    <property type="entry name" value="EB1 dimerisation domain-like"/>
    <property type="match status" value="1"/>
</dbReference>
<dbReference type="Gene3D" id="1.20.5.1430">
    <property type="match status" value="1"/>
</dbReference>
<keyword evidence="8" id="KW-0131">Cell cycle</keyword>
<keyword evidence="5 9" id="KW-0493">Microtubule</keyword>
<sequence>MGESRTELIAWLNDLLQIQYTKVEQCGTGAAYCQVIDSIFGDVPMKKVKMSSRGEHEHVLNYKVLQNSFKSHNIDKPIPVDRLIKCKMQDNLEFLQWLKKFWDQSFPGGEYDPIGRRQGLGIEPPMLGGKGVNFSMWELSCTARGRTPVNAPAPAPVRRAGTSSGPTGAARRPVGVASAGRPASTTSSARSGPSATEIAALNAQMEDMKITVDSMEKERSFYYEKLRSIEILIGARLESDDETITESEMETLKAIETILYSTEEGFEVPEEEGEDAETSITVAKKAERHDRSCNSMFADLNFDGIPCFRHLLTRCLLRRSLFILFTPPFIELPLQRELSVLSDHLLANPIFHDAHLHLLDPTLFFNLSPPHLHPLQPFILSQKLQDLQYVRDERAKGL</sequence>
<dbReference type="GO" id="GO:0030473">
    <property type="term" value="P:nuclear migration along microtubule"/>
    <property type="evidence" value="ECO:0007669"/>
    <property type="project" value="UniProtKB-ARBA"/>
</dbReference>
<keyword evidence="14" id="KW-1185">Reference proteome</keyword>
<evidence type="ECO:0000256" key="10">
    <source>
        <dbReference type="SAM" id="MobiDB-lite"/>
    </source>
</evidence>
<dbReference type="GO" id="GO:0051010">
    <property type="term" value="F:microtubule plus-end binding"/>
    <property type="evidence" value="ECO:0007669"/>
    <property type="project" value="UniProtKB-ARBA"/>
</dbReference>
<evidence type="ECO:0000256" key="4">
    <source>
        <dbReference type="ARBA" id="ARBA00022618"/>
    </source>
</evidence>
<gene>
    <name evidence="13" type="ORF">BZ3500_MVSOF-1268-A1-R1_CHR1-3G02170</name>
</gene>
<feature type="region of interest" description="Disordered" evidence="10">
    <location>
        <begin position="147"/>
        <end position="195"/>
    </location>
</feature>
<evidence type="ECO:0000256" key="2">
    <source>
        <dbReference type="ARBA" id="ARBA00010729"/>
    </source>
</evidence>
<dbReference type="SUPFAM" id="SSF47576">
    <property type="entry name" value="Calponin-homology domain, CH-domain"/>
    <property type="match status" value="1"/>
</dbReference>
<feature type="compositionally biased region" description="Low complexity" evidence="10">
    <location>
        <begin position="148"/>
        <end position="160"/>
    </location>
</feature>
<comment type="similarity">
    <text evidence="2">Belongs to the MAPRE family.</text>
</comment>
<evidence type="ECO:0000259" key="12">
    <source>
        <dbReference type="PROSITE" id="PS51230"/>
    </source>
</evidence>
<evidence type="ECO:0000313" key="13">
    <source>
        <dbReference type="EMBL" id="SCZ90707.1"/>
    </source>
</evidence>
<dbReference type="FunFam" id="1.10.418.10:FF:000028">
    <property type="entry name" value="RP/EB family microtubule-associated protein"/>
    <property type="match status" value="1"/>
</dbReference>
<evidence type="ECO:0000256" key="7">
    <source>
        <dbReference type="ARBA" id="ARBA00023212"/>
    </source>
</evidence>